<evidence type="ECO:0000256" key="1">
    <source>
        <dbReference type="SAM" id="MobiDB-lite"/>
    </source>
</evidence>
<comment type="caution">
    <text evidence="2">The sequence shown here is derived from an EMBL/GenBank/DDBJ whole genome shotgun (WGS) entry which is preliminary data.</text>
</comment>
<reference evidence="2" key="1">
    <citation type="submission" date="2019-07" db="EMBL/GenBank/DDBJ databases">
        <authorList>
            <person name="Dittberner H."/>
        </authorList>
    </citation>
    <scope>NUCLEOTIDE SEQUENCE [LARGE SCALE GENOMIC DNA]</scope>
</reference>
<evidence type="ECO:0000313" key="3">
    <source>
        <dbReference type="Proteomes" id="UP000489600"/>
    </source>
</evidence>
<keyword evidence="3" id="KW-1185">Reference proteome</keyword>
<dbReference type="EMBL" id="CABITT030000001">
    <property type="protein sequence ID" value="VVA93236.1"/>
    <property type="molecule type" value="Genomic_DNA"/>
</dbReference>
<accession>A0A565AV10</accession>
<dbReference type="Proteomes" id="UP000489600">
    <property type="component" value="Unassembled WGS sequence"/>
</dbReference>
<protein>
    <recommendedName>
        <fullName evidence="4">BAH domain-containing protein</fullName>
    </recommendedName>
</protein>
<dbReference type="OrthoDB" id="1105257at2759"/>
<gene>
    <name evidence="2" type="ORF">ANE_LOCUS3681</name>
</gene>
<feature type="compositionally biased region" description="Basic and acidic residues" evidence="1">
    <location>
        <begin position="89"/>
        <end position="103"/>
    </location>
</feature>
<sequence>MASKTSRNSQEWPLGSIVNFKDKSTGERFQGTVYYFTPKPQGSEMGIKNVTVWRVDGRCERQGYHHCNLNDIRDDQDNNGDDGSSSKSIEGKMESLRLDPPSK</sequence>
<dbReference type="AlphaFoldDB" id="A0A565AV10"/>
<organism evidence="2 3">
    <name type="scientific">Arabis nemorensis</name>
    <dbReference type="NCBI Taxonomy" id="586526"/>
    <lineage>
        <taxon>Eukaryota</taxon>
        <taxon>Viridiplantae</taxon>
        <taxon>Streptophyta</taxon>
        <taxon>Embryophyta</taxon>
        <taxon>Tracheophyta</taxon>
        <taxon>Spermatophyta</taxon>
        <taxon>Magnoliopsida</taxon>
        <taxon>eudicotyledons</taxon>
        <taxon>Gunneridae</taxon>
        <taxon>Pentapetalae</taxon>
        <taxon>rosids</taxon>
        <taxon>malvids</taxon>
        <taxon>Brassicales</taxon>
        <taxon>Brassicaceae</taxon>
        <taxon>Arabideae</taxon>
        <taxon>Arabis</taxon>
    </lineage>
</organism>
<evidence type="ECO:0008006" key="4">
    <source>
        <dbReference type="Google" id="ProtNLM"/>
    </source>
</evidence>
<evidence type="ECO:0000313" key="2">
    <source>
        <dbReference type="EMBL" id="VVA93236.1"/>
    </source>
</evidence>
<proteinExistence type="predicted"/>
<feature type="region of interest" description="Disordered" evidence="1">
    <location>
        <begin position="69"/>
        <end position="103"/>
    </location>
</feature>
<name>A0A565AV10_9BRAS</name>